<accession>A0A540LX94</accession>
<evidence type="ECO:0008006" key="3">
    <source>
        <dbReference type="Google" id="ProtNLM"/>
    </source>
</evidence>
<dbReference type="STRING" id="106549.A0A540LX94"/>
<comment type="caution">
    <text evidence="1">The sequence shown here is derived from an EMBL/GenBank/DDBJ whole genome shotgun (WGS) entry which is preliminary data.</text>
</comment>
<dbReference type="InterPro" id="IPR042885">
    <property type="entry name" value="HIPP47/16"/>
</dbReference>
<dbReference type="EMBL" id="VIEB01000431">
    <property type="protein sequence ID" value="TQD91123.1"/>
    <property type="molecule type" value="Genomic_DNA"/>
</dbReference>
<proteinExistence type="predicted"/>
<dbReference type="Proteomes" id="UP000315295">
    <property type="component" value="Unassembled WGS sequence"/>
</dbReference>
<evidence type="ECO:0000313" key="1">
    <source>
        <dbReference type="EMBL" id="TQD91123.1"/>
    </source>
</evidence>
<name>A0A540LX94_MALBA</name>
<dbReference type="PANTHER" id="PTHR46932">
    <property type="entry name" value="HEAVY METAL-ASSOCIATED ISOPRENYLATED PLANT PROTEIN 47"/>
    <property type="match status" value="1"/>
</dbReference>
<dbReference type="Gene3D" id="3.30.70.100">
    <property type="match status" value="1"/>
</dbReference>
<sequence>MGKQKRVAWSGRSPVYVQTAKRGSQFVRQVFSSLAFLQNKNIHPYDIRLDLRGKPKILVLFSTNTSGEYEVHMVDIHNLILTCLSGWLHDLLQQTITIEAQFRCAKCRSKAMEIAVAEDGVTSVAFKGANRDQLVITGDGVDAAGLAKSLRKKLGHADLLSVEEK</sequence>
<dbReference type="PANTHER" id="PTHR46932:SF12">
    <property type="entry name" value="HEAVY METAL-ASSOCIATED ISOPRENYLATED PLANT PROTEIN 47"/>
    <property type="match status" value="1"/>
</dbReference>
<keyword evidence="2" id="KW-1185">Reference proteome</keyword>
<organism evidence="1 2">
    <name type="scientific">Malus baccata</name>
    <name type="common">Siberian crab apple</name>
    <name type="synonym">Pyrus baccata</name>
    <dbReference type="NCBI Taxonomy" id="106549"/>
    <lineage>
        <taxon>Eukaryota</taxon>
        <taxon>Viridiplantae</taxon>
        <taxon>Streptophyta</taxon>
        <taxon>Embryophyta</taxon>
        <taxon>Tracheophyta</taxon>
        <taxon>Spermatophyta</taxon>
        <taxon>Magnoliopsida</taxon>
        <taxon>eudicotyledons</taxon>
        <taxon>Gunneridae</taxon>
        <taxon>Pentapetalae</taxon>
        <taxon>rosids</taxon>
        <taxon>fabids</taxon>
        <taxon>Rosales</taxon>
        <taxon>Rosaceae</taxon>
        <taxon>Amygdaloideae</taxon>
        <taxon>Maleae</taxon>
        <taxon>Malus</taxon>
    </lineage>
</organism>
<reference evidence="1 2" key="1">
    <citation type="journal article" date="2019" name="G3 (Bethesda)">
        <title>Sequencing of a Wild Apple (Malus baccata) Genome Unravels the Differences Between Cultivated and Wild Apple Species Regarding Disease Resistance and Cold Tolerance.</title>
        <authorList>
            <person name="Chen X."/>
        </authorList>
    </citation>
    <scope>NUCLEOTIDE SEQUENCE [LARGE SCALE GENOMIC DNA]</scope>
    <source>
        <strain evidence="2">cv. Shandingzi</strain>
        <tissue evidence="1">Leaves</tissue>
    </source>
</reference>
<gene>
    <name evidence="1" type="ORF">C1H46_023298</name>
</gene>
<evidence type="ECO:0000313" key="2">
    <source>
        <dbReference type="Proteomes" id="UP000315295"/>
    </source>
</evidence>
<dbReference type="AlphaFoldDB" id="A0A540LX94"/>
<protein>
    <recommendedName>
        <fullName evidence="3">HMA domain-containing protein</fullName>
    </recommendedName>
</protein>